<dbReference type="Pfam" id="PF13414">
    <property type="entry name" value="TPR_11"/>
    <property type="match status" value="1"/>
</dbReference>
<evidence type="ECO:0000256" key="4">
    <source>
        <dbReference type="SAM" id="SignalP"/>
    </source>
</evidence>
<accession>A0A1I6JJ47</accession>
<gene>
    <name evidence="5" type="ORF">SAMN04488010_2808</name>
</gene>
<dbReference type="Proteomes" id="UP000199462">
    <property type="component" value="Unassembled WGS sequence"/>
</dbReference>
<evidence type="ECO:0000256" key="2">
    <source>
        <dbReference type="ARBA" id="ARBA00022803"/>
    </source>
</evidence>
<dbReference type="PANTHER" id="PTHR44858:SF1">
    <property type="entry name" value="UDP-N-ACETYLGLUCOSAMINE--PEPTIDE N-ACETYLGLUCOSAMINYLTRANSFERASE SPINDLY-RELATED"/>
    <property type="match status" value="1"/>
</dbReference>
<dbReference type="Gene3D" id="1.25.40.10">
    <property type="entry name" value="Tetratricopeptide repeat domain"/>
    <property type="match status" value="2"/>
</dbReference>
<dbReference type="SUPFAM" id="SSF48452">
    <property type="entry name" value="TPR-like"/>
    <property type="match status" value="2"/>
</dbReference>
<evidence type="ECO:0000256" key="3">
    <source>
        <dbReference type="PROSITE-ProRule" id="PRU00339"/>
    </source>
</evidence>
<protein>
    <submittedName>
        <fullName evidence="5">Tetratricopeptide repeat-containing protein</fullName>
    </submittedName>
</protein>
<reference evidence="6" key="1">
    <citation type="submission" date="2016-10" db="EMBL/GenBank/DDBJ databases">
        <authorList>
            <person name="Varghese N."/>
            <person name="Submissions S."/>
        </authorList>
    </citation>
    <scope>NUCLEOTIDE SEQUENCE [LARGE SCALE GENOMIC DNA]</scope>
    <source>
        <strain evidence="6">DSM 19891</strain>
    </source>
</reference>
<feature type="chain" id="PRO_5011482305" evidence="4">
    <location>
        <begin position="22"/>
        <end position="420"/>
    </location>
</feature>
<feature type="signal peptide" evidence="4">
    <location>
        <begin position="1"/>
        <end position="21"/>
    </location>
</feature>
<organism evidence="5 6">
    <name type="scientific">Maribacter stanieri</name>
    <dbReference type="NCBI Taxonomy" id="440514"/>
    <lineage>
        <taxon>Bacteria</taxon>
        <taxon>Pseudomonadati</taxon>
        <taxon>Bacteroidota</taxon>
        <taxon>Flavobacteriia</taxon>
        <taxon>Flavobacteriales</taxon>
        <taxon>Flavobacteriaceae</taxon>
        <taxon>Maribacter</taxon>
    </lineage>
</organism>
<keyword evidence="4" id="KW-0732">Signal</keyword>
<name>A0A1I6JJ47_9FLAO</name>
<dbReference type="EMBL" id="FOYX01000002">
    <property type="protein sequence ID" value="SFR78924.1"/>
    <property type="molecule type" value="Genomic_DNA"/>
</dbReference>
<dbReference type="RefSeq" id="WP_091903733.1">
    <property type="nucleotide sequence ID" value="NZ_CANMGB010000003.1"/>
</dbReference>
<sequence>MKNRLLLVAALTFTMVGFAQKNEIKSAEKALKSGDSASAQTAIEAASGTIAAADEKTQAQYYFTRGKIYSDLAKKGNNDAFEKAATSFKKVIEIEEATGKQKYSAETNQYMAGLTADLVNSAVSDNGNNKYKEAAEKLYMSYTLSPKDTSYLYYAAGSAVNGGHYEMALDYYNKLQEVGYDGSAMVYKATNAATGEVEEMDKVQRDLMVKSGTYSNPVDEKTPSKKAEIVKNTALIYTQLGQDEKALEAYQAARKSDPEDVNLILNEANLYFNQGNKDKFKELMAQAIALAPDNPDLHYNVGVISMEQNNYDDARVSYKKAIELDPKYTNAYLNLSTTYVNEGNGMIDEMNSLGNSRADIAKYDELKEKKDGLFKQGADVLEDALKNNPDNENVMTQLKNIYGAMGDTENFMKMKKMLGE</sequence>
<dbReference type="PROSITE" id="PS50293">
    <property type="entry name" value="TPR_REGION"/>
    <property type="match status" value="1"/>
</dbReference>
<dbReference type="AlphaFoldDB" id="A0A1I6JJ47"/>
<feature type="repeat" description="TPR" evidence="3">
    <location>
        <begin position="295"/>
        <end position="328"/>
    </location>
</feature>
<proteinExistence type="predicted"/>
<evidence type="ECO:0000313" key="6">
    <source>
        <dbReference type="Proteomes" id="UP000199462"/>
    </source>
</evidence>
<dbReference type="InterPro" id="IPR011990">
    <property type="entry name" value="TPR-like_helical_dom_sf"/>
</dbReference>
<feature type="repeat" description="TPR" evidence="3">
    <location>
        <begin position="227"/>
        <end position="260"/>
    </location>
</feature>
<keyword evidence="6" id="KW-1185">Reference proteome</keyword>
<keyword evidence="1" id="KW-0677">Repeat</keyword>
<dbReference type="InterPro" id="IPR050498">
    <property type="entry name" value="Ycf3"/>
</dbReference>
<keyword evidence="2 3" id="KW-0802">TPR repeat</keyword>
<dbReference type="SMART" id="SM00028">
    <property type="entry name" value="TPR"/>
    <property type="match status" value="4"/>
</dbReference>
<dbReference type="Pfam" id="PF14559">
    <property type="entry name" value="TPR_19"/>
    <property type="match status" value="1"/>
</dbReference>
<evidence type="ECO:0000313" key="5">
    <source>
        <dbReference type="EMBL" id="SFR78924.1"/>
    </source>
</evidence>
<dbReference type="PANTHER" id="PTHR44858">
    <property type="entry name" value="TETRATRICOPEPTIDE REPEAT PROTEIN 6"/>
    <property type="match status" value="1"/>
</dbReference>
<dbReference type="InterPro" id="IPR019734">
    <property type="entry name" value="TPR_rpt"/>
</dbReference>
<dbReference type="STRING" id="440514.SAMN04488010_2808"/>
<evidence type="ECO:0000256" key="1">
    <source>
        <dbReference type="ARBA" id="ARBA00022737"/>
    </source>
</evidence>
<dbReference type="PROSITE" id="PS50005">
    <property type="entry name" value="TPR"/>
    <property type="match status" value="2"/>
</dbReference>